<dbReference type="EMBL" id="JBCGDC010000035">
    <property type="protein sequence ID" value="MFB6394355.1"/>
    <property type="molecule type" value="Genomic_DNA"/>
</dbReference>
<name>A0ABV5CQS5_9ACTN</name>
<dbReference type="InterPro" id="IPR031730">
    <property type="entry name" value="Carbam_trans_C"/>
</dbReference>
<evidence type="ECO:0000256" key="1">
    <source>
        <dbReference type="ARBA" id="ARBA00006129"/>
    </source>
</evidence>
<dbReference type="Gene3D" id="3.90.870.20">
    <property type="entry name" value="Carbamoyltransferase, C-terminal domain"/>
    <property type="match status" value="1"/>
</dbReference>
<evidence type="ECO:0000259" key="3">
    <source>
        <dbReference type="Pfam" id="PF16861"/>
    </source>
</evidence>
<proteinExistence type="inferred from homology"/>
<dbReference type="SUPFAM" id="SSF53067">
    <property type="entry name" value="Actin-like ATPase domain"/>
    <property type="match status" value="1"/>
</dbReference>
<dbReference type="CDD" id="cd24098">
    <property type="entry name" value="ASKHA_NBD_TobZ_N"/>
    <property type="match status" value="1"/>
</dbReference>
<evidence type="ECO:0000259" key="2">
    <source>
        <dbReference type="Pfam" id="PF02543"/>
    </source>
</evidence>
<organism evidence="4 5">
    <name type="scientific">Polymorphospora lycopeni</name>
    <dbReference type="NCBI Taxonomy" id="3140240"/>
    <lineage>
        <taxon>Bacteria</taxon>
        <taxon>Bacillati</taxon>
        <taxon>Actinomycetota</taxon>
        <taxon>Actinomycetes</taxon>
        <taxon>Micromonosporales</taxon>
        <taxon>Micromonosporaceae</taxon>
        <taxon>Polymorphospora</taxon>
    </lineage>
</organism>
<dbReference type="Proteomes" id="UP001582793">
    <property type="component" value="Unassembled WGS sequence"/>
</dbReference>
<comment type="caution">
    <text evidence="4">The sequence shown here is derived from an EMBL/GenBank/DDBJ whole genome shotgun (WGS) entry which is preliminary data.</text>
</comment>
<comment type="similarity">
    <text evidence="1">Belongs to the NodU/CmcH family.</text>
</comment>
<feature type="domain" description="Carbamoyltransferase" evidence="2">
    <location>
        <begin position="7"/>
        <end position="358"/>
    </location>
</feature>
<evidence type="ECO:0000313" key="5">
    <source>
        <dbReference type="Proteomes" id="UP001582793"/>
    </source>
</evidence>
<dbReference type="InterPro" id="IPR003696">
    <property type="entry name" value="Carbtransf_dom"/>
</dbReference>
<dbReference type="Gene3D" id="3.30.420.40">
    <property type="match status" value="2"/>
</dbReference>
<evidence type="ECO:0000313" key="4">
    <source>
        <dbReference type="EMBL" id="MFB6394355.1"/>
    </source>
</evidence>
<dbReference type="Pfam" id="PF16861">
    <property type="entry name" value="Carbam_trans_C"/>
    <property type="match status" value="1"/>
</dbReference>
<dbReference type="RefSeq" id="WP_375734528.1">
    <property type="nucleotide sequence ID" value="NZ_JBCGDC010000035.1"/>
</dbReference>
<dbReference type="InterPro" id="IPR043129">
    <property type="entry name" value="ATPase_NBD"/>
</dbReference>
<dbReference type="InterPro" id="IPR038152">
    <property type="entry name" value="Carbam_trans_C_sf"/>
</dbReference>
<sequence>MSDQVFLGISTAEFDPAVAAVVDGRVVAYAEEERFLRVKHAPGRYPDRALRYCLETAGVRLDEVASVTIGYDLAAYTDGRMRRFFDAMAREWPLDQATLDWQRGCLREFDIAGQTAKHHYHWRRQFGDITFPPIRFAPHHYTHAFQSAMESPFESAVVLTLDGSGDQHTTVLWLKRGEVLTPLREVCMPHSLGWFYAAFTEYLGFDAYDGEYKVMGLAAHGGPDPILADLVGQVLLPASDGVEYRLDPSYIHYGEHRYSRRFTDKLVKLLGAAPRLPRDPVTRWHMDLAFAVQQALEEAACRLIRWGIARTGVSDVCVGGGVGLNVKMNSRIFALPEVTDVFAHPLCADNGQAVGAALVTCHRETGALPPPLASLAWGPEQGNEEIERVLRNAGVAYTRSEDVCETVAADLAAGRLVAWCQGRLEAGPRALGQRSILADPRSVEVRDRVNAAVKQRELWRPFGPSMIASAAGRYFEHHTDSRYMTMAFPASGALRRDAPAIVHVDGSSRVQIVHESANPRYHRLIERFGERTGVPVVLNTSFNVRGEPIVSTTEDALRTFFATGLDVLAVGDFIVRKHPTDMAGGR</sequence>
<keyword evidence="5" id="KW-1185">Reference proteome</keyword>
<dbReference type="PANTHER" id="PTHR34847">
    <property type="entry name" value="NODULATION PROTEIN U"/>
    <property type="match status" value="1"/>
</dbReference>
<dbReference type="InterPro" id="IPR051338">
    <property type="entry name" value="NodU/CmcH_Carbamoyltrnsfr"/>
</dbReference>
<gene>
    <name evidence="4" type="ORF">AAFH96_14730</name>
</gene>
<dbReference type="PANTHER" id="PTHR34847:SF1">
    <property type="entry name" value="NODULATION PROTEIN U"/>
    <property type="match status" value="1"/>
</dbReference>
<accession>A0ABV5CQS5</accession>
<dbReference type="Pfam" id="PF02543">
    <property type="entry name" value="Carbam_trans_N"/>
    <property type="match status" value="1"/>
</dbReference>
<reference evidence="4 5" key="1">
    <citation type="submission" date="2024-04" db="EMBL/GenBank/DDBJ databases">
        <title>Polymorphospora sp. isolated from Baiyangdian Lake in Xiong'an New Area.</title>
        <authorList>
            <person name="Zhang X."/>
            <person name="Liu J."/>
        </authorList>
    </citation>
    <scope>NUCLEOTIDE SEQUENCE [LARGE SCALE GENOMIC DNA]</scope>
    <source>
        <strain evidence="4 5">2-325</strain>
    </source>
</reference>
<protein>
    <submittedName>
        <fullName evidence="4">Carbamoyltransferase C-terminal domain-containing protein</fullName>
    </submittedName>
</protein>
<feature type="domain" description="Carbamoyltransferase C-terminal" evidence="3">
    <location>
        <begin position="408"/>
        <end position="577"/>
    </location>
</feature>